<organism evidence="9 10">
    <name type="scientific">Brasilonema bromeliae SPC951</name>
    <dbReference type="NCBI Taxonomy" id="385972"/>
    <lineage>
        <taxon>Bacteria</taxon>
        <taxon>Bacillati</taxon>
        <taxon>Cyanobacteriota</taxon>
        <taxon>Cyanophyceae</taxon>
        <taxon>Nostocales</taxon>
        <taxon>Scytonemataceae</taxon>
        <taxon>Brasilonema</taxon>
        <taxon>Bromeliae group (in: Brasilonema)</taxon>
    </lineage>
</organism>
<evidence type="ECO:0000256" key="4">
    <source>
        <dbReference type="ARBA" id="ARBA00022964"/>
    </source>
</evidence>
<dbReference type="EMBL" id="QMEB01000112">
    <property type="protein sequence ID" value="NMG20744.1"/>
    <property type="molecule type" value="Genomic_DNA"/>
</dbReference>
<name>A0ABX1P8J2_9CYAN</name>
<evidence type="ECO:0000259" key="8">
    <source>
        <dbReference type="PROSITE" id="PS51471"/>
    </source>
</evidence>
<evidence type="ECO:0000313" key="9">
    <source>
        <dbReference type="EMBL" id="NMG20744.1"/>
    </source>
</evidence>
<evidence type="ECO:0000256" key="6">
    <source>
        <dbReference type="ARBA" id="ARBA00023004"/>
    </source>
</evidence>
<keyword evidence="10" id="KW-1185">Reference proteome</keyword>
<dbReference type="RefSeq" id="WP_169156009.1">
    <property type="nucleotide sequence ID" value="NZ_CAWPJE010000102.1"/>
</dbReference>
<keyword evidence="2" id="KW-0479">Metal-binding</keyword>
<dbReference type="Proteomes" id="UP000718564">
    <property type="component" value="Unassembled WGS sequence"/>
</dbReference>
<dbReference type="Gene3D" id="2.60.120.620">
    <property type="entry name" value="q2cbj1_9rhob like domain"/>
    <property type="match status" value="1"/>
</dbReference>
<dbReference type="SMART" id="SM00702">
    <property type="entry name" value="P4Hc"/>
    <property type="match status" value="1"/>
</dbReference>
<reference evidence="9 10" key="1">
    <citation type="submission" date="2018-06" db="EMBL/GenBank/DDBJ databases">
        <title>Comparative genomics of Brasilonema spp. strains.</title>
        <authorList>
            <person name="Alvarenga D.O."/>
            <person name="Fiore M.F."/>
            <person name="Varani A.M."/>
        </authorList>
    </citation>
    <scope>NUCLEOTIDE SEQUENCE [LARGE SCALE GENOMIC DNA]</scope>
    <source>
        <strain evidence="9 10">SPC951</strain>
    </source>
</reference>
<dbReference type="SUPFAM" id="SSF52833">
    <property type="entry name" value="Thioredoxin-like"/>
    <property type="match status" value="1"/>
</dbReference>
<protein>
    <submittedName>
        <fullName evidence="9">Bacteriocin transporter</fullName>
    </submittedName>
</protein>
<feature type="domain" description="Fe2OG dioxygenase" evidence="8">
    <location>
        <begin position="253"/>
        <end position="348"/>
    </location>
</feature>
<keyword evidence="6" id="KW-0408">Iron</keyword>
<evidence type="ECO:0000256" key="3">
    <source>
        <dbReference type="ARBA" id="ARBA00022896"/>
    </source>
</evidence>
<evidence type="ECO:0000256" key="1">
    <source>
        <dbReference type="ARBA" id="ARBA00001961"/>
    </source>
</evidence>
<keyword evidence="5" id="KW-0560">Oxidoreductase</keyword>
<feature type="region of interest" description="Disordered" evidence="7">
    <location>
        <begin position="368"/>
        <end position="394"/>
    </location>
</feature>
<keyword evidence="4" id="KW-0223">Dioxygenase</keyword>
<dbReference type="InterPro" id="IPR044862">
    <property type="entry name" value="Pro_4_hyd_alph_FE2OG_OXY"/>
</dbReference>
<dbReference type="Gene3D" id="3.40.30.10">
    <property type="entry name" value="Glutaredoxin"/>
    <property type="match status" value="1"/>
</dbReference>
<dbReference type="InterPro" id="IPR000866">
    <property type="entry name" value="AhpC/TSA"/>
</dbReference>
<sequence length="394" mass="44947">MLSLTVGDPVPWFTLPSTSNPTFHFSSVGGYRVILFFFGSTKNNLIREILNQFCTRQNQLTSYQVPFFGVSIDPDDSFLAELVENKTYFKFLWDFKREVSIQYGVCQPDNPAGSEFQYEPKIFILDENLRVLQVIDVLASAHPIEQVFQFIDGLPAIPPASLATKLAPVLFIPNVLEPSFCQNLIDLYLADGGQDSGFMRQVDGKTVTVYDYSFKKRRDYFISNPQLLEQINQSIIRRVKPEIEKAFQFSITRFERHLVACYEATDQGFFNRHRDNTTKGTAHRRFAMSLNLNTGSYEGGYLRFPEYGSQLYCPNTGEALIFSCSLLHEATPVTSGRRFALLSFFYNDEDAKVRKTNSKYVVLDSTADTQTEYSSKQAEKTAQGFGKQPTKKKR</sequence>
<dbReference type="Pfam" id="PF00578">
    <property type="entry name" value="AhpC-TSA"/>
    <property type="match status" value="1"/>
</dbReference>
<evidence type="ECO:0000256" key="7">
    <source>
        <dbReference type="SAM" id="MobiDB-lite"/>
    </source>
</evidence>
<dbReference type="Pfam" id="PF13640">
    <property type="entry name" value="2OG-FeII_Oxy_3"/>
    <property type="match status" value="1"/>
</dbReference>
<dbReference type="InterPro" id="IPR005123">
    <property type="entry name" value="Oxoglu/Fe-dep_dioxygenase_dom"/>
</dbReference>
<evidence type="ECO:0000256" key="2">
    <source>
        <dbReference type="ARBA" id="ARBA00022723"/>
    </source>
</evidence>
<dbReference type="InterPro" id="IPR006620">
    <property type="entry name" value="Pro_4_hyd_alph"/>
</dbReference>
<accession>A0ABX1P8J2</accession>
<dbReference type="PROSITE" id="PS51471">
    <property type="entry name" value="FE2OG_OXY"/>
    <property type="match status" value="1"/>
</dbReference>
<proteinExistence type="predicted"/>
<evidence type="ECO:0000313" key="10">
    <source>
        <dbReference type="Proteomes" id="UP000718564"/>
    </source>
</evidence>
<gene>
    <name evidence="9" type="ORF">DP116_15255</name>
</gene>
<comment type="cofactor">
    <cofactor evidence="1">
        <name>L-ascorbate</name>
        <dbReference type="ChEBI" id="CHEBI:38290"/>
    </cofactor>
</comment>
<evidence type="ECO:0000256" key="5">
    <source>
        <dbReference type="ARBA" id="ARBA00023002"/>
    </source>
</evidence>
<keyword evidence="3" id="KW-0847">Vitamin C</keyword>
<comment type="caution">
    <text evidence="9">The sequence shown here is derived from an EMBL/GenBank/DDBJ whole genome shotgun (WGS) entry which is preliminary data.</text>
</comment>
<dbReference type="InterPro" id="IPR036249">
    <property type="entry name" value="Thioredoxin-like_sf"/>
</dbReference>